<dbReference type="Proteomes" id="UP001151760">
    <property type="component" value="Unassembled WGS sequence"/>
</dbReference>
<reference evidence="1" key="2">
    <citation type="submission" date="2022-01" db="EMBL/GenBank/DDBJ databases">
        <authorList>
            <person name="Yamashiro T."/>
            <person name="Shiraishi A."/>
            <person name="Satake H."/>
            <person name="Nakayama K."/>
        </authorList>
    </citation>
    <scope>NUCLEOTIDE SEQUENCE</scope>
</reference>
<evidence type="ECO:0000313" key="2">
    <source>
        <dbReference type="Proteomes" id="UP001151760"/>
    </source>
</evidence>
<dbReference type="EMBL" id="BQNB010008824">
    <property type="protein sequence ID" value="GJS54795.1"/>
    <property type="molecule type" value="Genomic_DNA"/>
</dbReference>
<name>A0ABQ4WPG1_9ASTR</name>
<reference evidence="1" key="1">
    <citation type="journal article" date="2022" name="Int. J. Mol. Sci.">
        <title>Draft Genome of Tanacetum Coccineum: Genomic Comparison of Closely Related Tanacetum-Family Plants.</title>
        <authorList>
            <person name="Yamashiro T."/>
            <person name="Shiraishi A."/>
            <person name="Nakayama K."/>
            <person name="Satake H."/>
        </authorList>
    </citation>
    <scope>NUCLEOTIDE SEQUENCE</scope>
</reference>
<evidence type="ECO:0000313" key="1">
    <source>
        <dbReference type="EMBL" id="GJS54795.1"/>
    </source>
</evidence>
<accession>A0ABQ4WPG1</accession>
<keyword evidence="2" id="KW-1185">Reference proteome</keyword>
<proteinExistence type="predicted"/>
<protein>
    <submittedName>
        <fullName evidence="1">Uncharacterized protein</fullName>
    </submittedName>
</protein>
<organism evidence="1 2">
    <name type="scientific">Tanacetum coccineum</name>
    <dbReference type="NCBI Taxonomy" id="301880"/>
    <lineage>
        <taxon>Eukaryota</taxon>
        <taxon>Viridiplantae</taxon>
        <taxon>Streptophyta</taxon>
        <taxon>Embryophyta</taxon>
        <taxon>Tracheophyta</taxon>
        <taxon>Spermatophyta</taxon>
        <taxon>Magnoliopsida</taxon>
        <taxon>eudicotyledons</taxon>
        <taxon>Gunneridae</taxon>
        <taxon>Pentapetalae</taxon>
        <taxon>asterids</taxon>
        <taxon>campanulids</taxon>
        <taxon>Asterales</taxon>
        <taxon>Asteraceae</taxon>
        <taxon>Asteroideae</taxon>
        <taxon>Anthemideae</taxon>
        <taxon>Anthemidinae</taxon>
        <taxon>Tanacetum</taxon>
    </lineage>
</organism>
<comment type="caution">
    <text evidence="1">The sequence shown here is derived from an EMBL/GenBank/DDBJ whole genome shotgun (WGS) entry which is preliminary data.</text>
</comment>
<gene>
    <name evidence="1" type="ORF">Tco_0628157</name>
</gene>
<sequence>MVKLLRRFNKVTNSAAQLLINMLIEEYPLDETDTPKLQSKHPLNSLKRAMLHWSVLFAQCICLTSSMKPWSKKLHKALKVHVCNGRHAFSDQ</sequence>